<dbReference type="InterPro" id="IPR019734">
    <property type="entry name" value="TPR_rpt"/>
</dbReference>
<sequence>MKQLFLLIFITITSVSFSQGDYYLAEDYYREGEYEKATQIFKNLYSKNLFNTTYLSRLISCYQETNEFSEVEKLLKTALDKDPKQAFFYVHLGYNYQRQELQELAEKNYSIALNSIDTNSFYGGFIGRLFKDYNLLDHAILAYTKTMAKNKKADYNFRIAQIYGEKGDLKKMFEAYFNLVDKNIENYDLVKRYTSSYITDDAENEANILFRKTLLKKSASNPKDVWNLLLSWLFTQQKDYNKAFTQEKALYKRNPIDLNSVYDLGKIAFENKDYSTAKECFYFITQQKTLQIEKIEASLYLTKIAIARDNPEVENMFLSLFNQYGKNSSTIKLQVEYADFLTFKKDQPNEAKTVLEEALNYSRSRFDKARIKLKLGDIFVFTGNYNKALIYFSQIQTQLKNHELAQQSRFKVAQTSYYKADFTWAKAQLKVLKGSTTQLIANDALELFLKITDNEPVDSIPSGLKQLAKAELLSYQNKNEEALTELHSLFTPKKVFENGLTLGEVIYDDVLFFEAKLFIKQKKYDDAIVSFSKIIAADNQGIYADDVYYQIAELYNNQLNNPEKASEYYQKIIFDYSSSIYLVDARKKYRKLRGDKI</sequence>
<dbReference type="Proteomes" id="UP001228636">
    <property type="component" value="Unassembled WGS sequence"/>
</dbReference>
<dbReference type="InterPro" id="IPR011990">
    <property type="entry name" value="TPR-like_helical_dom_sf"/>
</dbReference>
<dbReference type="Pfam" id="PF13181">
    <property type="entry name" value="TPR_8"/>
    <property type="match status" value="1"/>
</dbReference>
<dbReference type="Gene3D" id="1.25.40.10">
    <property type="entry name" value="Tetratricopeptide repeat domain"/>
    <property type="match status" value="4"/>
</dbReference>
<dbReference type="SMART" id="SM00028">
    <property type="entry name" value="TPR"/>
    <property type="match status" value="5"/>
</dbReference>
<dbReference type="EMBL" id="JAUFQH010000003">
    <property type="protein sequence ID" value="MDN3618243.1"/>
    <property type="molecule type" value="Genomic_DNA"/>
</dbReference>
<evidence type="ECO:0000313" key="4">
    <source>
        <dbReference type="Proteomes" id="UP001228636"/>
    </source>
</evidence>
<evidence type="ECO:0000256" key="2">
    <source>
        <dbReference type="ARBA" id="ARBA00022803"/>
    </source>
</evidence>
<dbReference type="PANTHER" id="PTHR44858">
    <property type="entry name" value="TETRATRICOPEPTIDE REPEAT PROTEIN 6"/>
    <property type="match status" value="1"/>
</dbReference>
<reference evidence="3 4" key="1">
    <citation type="journal article" date="2014" name="Int. J. Syst. Evol. Microbiol.">
        <title>Complete genome sequence of Corynebacterium casei LMG S-19264T (=DSM 44701T), isolated from a smear-ripened cheese.</title>
        <authorList>
            <consortium name="US DOE Joint Genome Institute (JGI-PGF)"/>
            <person name="Walter F."/>
            <person name="Albersmeier A."/>
            <person name="Kalinowski J."/>
            <person name="Ruckert C."/>
        </authorList>
    </citation>
    <scope>NUCLEOTIDE SEQUENCE [LARGE SCALE GENOMIC DNA]</scope>
    <source>
        <strain evidence="3 4">CECT 8670</strain>
    </source>
</reference>
<dbReference type="RefSeq" id="WP_261972101.1">
    <property type="nucleotide sequence ID" value="NZ_CP103460.1"/>
</dbReference>
<dbReference type="InterPro" id="IPR050498">
    <property type="entry name" value="Ycf3"/>
</dbReference>
<comment type="caution">
    <text evidence="3">The sequence shown here is derived from an EMBL/GenBank/DDBJ whole genome shotgun (WGS) entry which is preliminary data.</text>
</comment>
<dbReference type="SUPFAM" id="SSF48452">
    <property type="entry name" value="TPR-like"/>
    <property type="match status" value="3"/>
</dbReference>
<name>A0AAJ1QUR4_9FLAO</name>
<evidence type="ECO:0000313" key="3">
    <source>
        <dbReference type="EMBL" id="MDN3618243.1"/>
    </source>
</evidence>
<keyword evidence="1" id="KW-0677">Repeat</keyword>
<protein>
    <submittedName>
        <fullName evidence="3">Tetratricopeptide repeat protein</fullName>
    </submittedName>
</protein>
<gene>
    <name evidence="3" type="ORF">QWY81_02100</name>
</gene>
<organism evidence="3 4">
    <name type="scientific">Polaribacter sejongensis</name>
    <dbReference type="NCBI Taxonomy" id="985043"/>
    <lineage>
        <taxon>Bacteria</taxon>
        <taxon>Pseudomonadati</taxon>
        <taxon>Bacteroidota</taxon>
        <taxon>Flavobacteriia</taxon>
        <taxon>Flavobacteriales</taxon>
        <taxon>Flavobacteriaceae</taxon>
    </lineage>
</organism>
<proteinExistence type="predicted"/>
<keyword evidence="2" id="KW-0802">TPR repeat</keyword>
<accession>A0AAJ1QUR4</accession>
<evidence type="ECO:0000256" key="1">
    <source>
        <dbReference type="ARBA" id="ARBA00022737"/>
    </source>
</evidence>
<dbReference type="PANTHER" id="PTHR44858:SF1">
    <property type="entry name" value="UDP-N-ACETYLGLUCOSAMINE--PEPTIDE N-ACETYLGLUCOSAMINYLTRANSFERASE SPINDLY-RELATED"/>
    <property type="match status" value="1"/>
</dbReference>
<dbReference type="AlphaFoldDB" id="A0AAJ1QUR4"/>